<dbReference type="EMBL" id="JAMZMK010006461">
    <property type="protein sequence ID" value="KAI7748785.1"/>
    <property type="molecule type" value="Genomic_DNA"/>
</dbReference>
<name>A0AAD5CWP8_AMBAR</name>
<feature type="non-terminal residue" evidence="1">
    <location>
        <position position="59"/>
    </location>
</feature>
<gene>
    <name evidence="1" type="ORF">M8C21_013646</name>
</gene>
<proteinExistence type="predicted"/>
<sequence>CIHLGTLIKKTKELVNEQADEYNHLNKYFEFKSGFHWLQLRIYMRAGYKLNSKGYNFLP</sequence>
<evidence type="ECO:0000313" key="2">
    <source>
        <dbReference type="Proteomes" id="UP001206925"/>
    </source>
</evidence>
<organism evidence="1 2">
    <name type="scientific">Ambrosia artemisiifolia</name>
    <name type="common">Common ragweed</name>
    <dbReference type="NCBI Taxonomy" id="4212"/>
    <lineage>
        <taxon>Eukaryota</taxon>
        <taxon>Viridiplantae</taxon>
        <taxon>Streptophyta</taxon>
        <taxon>Embryophyta</taxon>
        <taxon>Tracheophyta</taxon>
        <taxon>Spermatophyta</taxon>
        <taxon>Magnoliopsida</taxon>
        <taxon>eudicotyledons</taxon>
        <taxon>Gunneridae</taxon>
        <taxon>Pentapetalae</taxon>
        <taxon>asterids</taxon>
        <taxon>campanulids</taxon>
        <taxon>Asterales</taxon>
        <taxon>Asteraceae</taxon>
        <taxon>Asteroideae</taxon>
        <taxon>Heliantheae alliance</taxon>
        <taxon>Heliantheae</taxon>
        <taxon>Ambrosia</taxon>
    </lineage>
</organism>
<protein>
    <submittedName>
        <fullName evidence="1">Uncharacterized protein</fullName>
    </submittedName>
</protein>
<accession>A0AAD5CWP8</accession>
<reference evidence="1" key="1">
    <citation type="submission" date="2022-06" db="EMBL/GenBank/DDBJ databases">
        <title>Uncovering the hologenomic basis of an extraordinary plant invasion.</title>
        <authorList>
            <person name="Bieker V.C."/>
            <person name="Martin M.D."/>
            <person name="Gilbert T."/>
            <person name="Hodgins K."/>
            <person name="Battlay P."/>
            <person name="Petersen B."/>
            <person name="Wilson J."/>
        </authorList>
    </citation>
    <scope>NUCLEOTIDE SEQUENCE</scope>
    <source>
        <strain evidence="1">AA19_3_7</strain>
        <tissue evidence="1">Leaf</tissue>
    </source>
</reference>
<feature type="non-terminal residue" evidence="1">
    <location>
        <position position="1"/>
    </location>
</feature>
<comment type="caution">
    <text evidence="1">The sequence shown here is derived from an EMBL/GenBank/DDBJ whole genome shotgun (WGS) entry which is preliminary data.</text>
</comment>
<dbReference type="AlphaFoldDB" id="A0AAD5CWP8"/>
<keyword evidence="2" id="KW-1185">Reference proteome</keyword>
<evidence type="ECO:0000313" key="1">
    <source>
        <dbReference type="EMBL" id="KAI7748785.1"/>
    </source>
</evidence>
<dbReference type="Proteomes" id="UP001206925">
    <property type="component" value="Unassembled WGS sequence"/>
</dbReference>